<feature type="domain" description="Pyrrolo-quinoline quinone repeat" evidence="6">
    <location>
        <begin position="2436"/>
        <end position="2564"/>
    </location>
</feature>
<dbReference type="RefSeq" id="WP_280317506.1">
    <property type="nucleotide sequence ID" value="NZ_CP118605.1"/>
</dbReference>
<evidence type="ECO:0000256" key="3">
    <source>
        <dbReference type="ARBA" id="ARBA00022729"/>
    </source>
</evidence>
<name>A0ABY8N813_9GAMM</name>
<protein>
    <submittedName>
        <fullName evidence="7">PQQ-binding-like beta-propeller repeat protein</fullName>
    </submittedName>
</protein>
<dbReference type="InterPro" id="IPR038081">
    <property type="entry name" value="CalX-like_sf"/>
</dbReference>
<dbReference type="Gene3D" id="2.60.120.380">
    <property type="match status" value="2"/>
</dbReference>
<evidence type="ECO:0000259" key="6">
    <source>
        <dbReference type="Pfam" id="PF13360"/>
    </source>
</evidence>
<dbReference type="Gene3D" id="2.60.40.2030">
    <property type="match status" value="1"/>
</dbReference>
<dbReference type="Gene3D" id="2.40.128.630">
    <property type="match status" value="1"/>
</dbReference>
<dbReference type="SMART" id="SM00564">
    <property type="entry name" value="PQQ"/>
    <property type="match status" value="5"/>
</dbReference>
<dbReference type="InterPro" id="IPR011047">
    <property type="entry name" value="Quinoprotein_ADH-like_sf"/>
</dbReference>
<dbReference type="Gene3D" id="2.130.10.10">
    <property type="entry name" value="YVTN repeat-like/Quinoprotein amine dehydrogenase"/>
    <property type="match status" value="1"/>
</dbReference>
<dbReference type="InterPro" id="IPR028974">
    <property type="entry name" value="TSP_type-3_rpt"/>
</dbReference>
<dbReference type="PANTHER" id="PTHR37467:SF1">
    <property type="entry name" value="EXPORTED CALCIUM-BINDING GLYCOPROTEIN"/>
    <property type="match status" value="1"/>
</dbReference>
<dbReference type="Gene3D" id="2.60.40.10">
    <property type="entry name" value="Immunoglobulins"/>
    <property type="match status" value="1"/>
</dbReference>
<evidence type="ECO:0000256" key="4">
    <source>
        <dbReference type="ARBA" id="ARBA00022837"/>
    </source>
</evidence>
<dbReference type="Pfam" id="PF18884">
    <property type="entry name" value="TSP3_bac"/>
    <property type="match status" value="6"/>
</dbReference>
<keyword evidence="2" id="KW-0964">Secreted</keyword>
<sequence length="3609" mass="385142">MRHLGLGLDNLVSGAGLYAKAVQKIALAGLLFLGAGSIQAQEEHPVLVWDNGATEIGTEVVSQPDTVGGDYYFEITPEAAAGQAWRTVLRVSQGEAHLYMQQGVVPTGNGSRYSALVGDDAVVMRDGTFAAGEKWYIRVSATAGAEWTLVSGDLFVHDLGALAAYDSDASSAASITVGPEQTAFFKTRISGATKAWRLHLNGDEYPIYIKKDRPSYTLNDGVEKDNRREGDASKGYYSQMLLVPPYLEAGEYYISVRAAKGTVINLDSREQEIRTPVAQPGYSGSDNFEFSLTGTNDDQYGFITYAVNVPVEQLGWQVNLESASGNADFYVRKSFVPNLWINDAFSELPASIDDSVTVVPPQLTDTTWYVTVVGEGEFSFSMASSEPQIDDIDLVNVDPPIVNNDTDRSGWRYYRMNSNSLVDTVQLWELTLANQVANSEIALRRNALPARWDYRNGTTTVYQGSNVDESGTSGFLQQQNHEKDIWYVGVYTPYAALGAFELTTEAVLNDTLVFNGGSKEVTGQAADYWQYHKVTVPAGALGWDIQVTNVSGGSPRMVIRRDVLPDTLQSTQHIEKQNVWSTGNQWAAGSDWTGLVTNPDGSTENYKRLTIGLGSPLSPGNYYVGVYNAAGSGEMTYTLESRGIGIGNDSNGNPWSVQVQDLAFEGNVAGTALAPREQAYYRVQIPESQIAWNLTLGPASGHEAKLVVRKEALGNVAAYGNGSDSTYSYGASRDTAGGEVFNKFHSDASEFLEAGTYYVTVISQGQNPVSGRVGADGIDYTLSSTGEVSVEDKTDTPVVEGADVSWTGQGLSEQQQKFYRIRTGADLTVLELSLENVSGSAQFCVSQMEDGEIHLPAGGYAEGGYGIKGCSSSLLNLTAPTGDYLVTVMSTNAADVSFDLRASGRGEEAVAFNGGTSNTVEQAPGTWKHHRIVVPEDALGWDVRLKDISGYSTPQMVIRRDELPDYTSSSSNINRFDTWPSGQRWGIGNDWTGLGYEADGSYAGPGLTVGMGSPLEPGVYYVSVLNISTTQVTGYTLESRGIGMGSDSDGNPWAIQVQDLPFEGSAVVTGLGARELAIYRVQVPESQIGWSLNLDLAEGHEAALAVRREVIGNVTASTGLGNYSDSVGWYQGIKRNTDGAEYFYKYHSQTSELLEAGTYYVTVISQGQNPTSGRVGADPIDFTLTSTGNIPIDDKTDTPVASGEDVVWLAQSADEGEHKFYRIRAGADLTVVEVSLENVTGNTEICVIPVVEGEIHIPYFGYGEGGYSSRSCGSDLVNLTAPSDDYIIAVRSTDASAVSYDLVAAGREEVLVEFNGGSAETLEQAPGTWQHHRIEVPAGALGWDLRLSNVEAESPPKLVVRRDLLPENHGSSSNMSRLGYWTSGNQWAAPVSDWTGMPYEDDYSSAAPRMTMGMGSPLEPGIYYVSIYNNSTTTNTSYTLESRGIGIGNDTAGNPWSMQVQDLDYDGTASGTALAPRDLAFYRVQVPPSQIGWSLNLKPTTGHDARLSVRLGALGNTGGTTSNSTDWYTNGPNMGGRIWDTPGQEFSYKHHESYESDDDYLFIQAGTYYVTVISQGQNPVTGSKIGVGAIDYQLTSGPVMINDQSGTPITAETQVSWDGETLAQGEHKLYKFSVAEGLDSLELSLENTVGVPRMCVIRAENGMLRLPAEASGNSVYKVEGGYYPESGNHCGSGVVTMLQPAAGEYVVQVADGYDPDELDMTYDLVAKPLAHTPLAFDGGTDSAGLIDQQYAIYTVEVPELHDGEEVTAWQLDTPISHGGIKLWASQDLANLNTFVSTKTQAVLTAPYLTPGKWYVLVQGQGATDFSITSRAIPVRRTWTAPAHGEVFAQAGLDAPYIGDSGIDDAGNPIINPVSSDQGTDLAEGNFHFYRIHVPENNGGVIRTKLEALNGDPDLYIRRDTVPTLTHRYGSENLYDRYDVTSGTQYGNWVSMAAYYHRDYLLNGLPAGDWWIGVYGKSSNVRYRLTVSAGGVVDAAGELQDNANYVQDLQLDGGSVSGQTLAAGDMRYYRVQMPQSSVNAGEGMPSEWTLNLSEDLGDVVVMLRDTIPPGNTQYATSSYSPNYGTQFYDWSEDHNQTTALYPEIDEAGAHTFSVPPLEPNSTYYIGVYAKSDATFGISSAVSSETLHIDGVLEFASSGIDISLPAGEERLYRIDVPENAGSLALAGTYASTVKLYLNRDTVPTADSYAHWYSYSADLAWDTSFYADSTTTADHWIAGHSYYLRVINTDVDAQTVQLQFTGELLAGSDHDNDGIDDSWEVEHFGTISVTWDMDGDGLSNQLEFEYGTDPNNPDSDGDGLADGWEVNQGLDPMAANTEGDLDEDGLSDLDEFALGTDPQNSDSDADGLSDGEEVYTHQTNPRSEDTDADMMDDAWEVAHGFDPLNSDDAYEDADADGFANYEEYRAATDPVDSGSVVAAGSVLWSANLGLPLYGLALDNSGNLMTGDLYHLDRFGKPFWYDDVPGMVYNSATVDADGNYFVANGARIAKYTASGDIAWLFNTEGSVYRTGIALGEAGTLYVADELGNFYAVNADGSEKWRLVIDRPELLAPSIALDGTLYIATQVGDGSNYNLVSITDNGSYGSVNWNFPATGSFSAVAIAQDGTVYVASDDQHLYALNPDGTQKWAQDLGYRIDASPVIGRGGAVYIGAASSNRFMAFNPDGSVKWEYVSNSSRGWHTAVAGNRGQVFIANTSGEVIALDDTSGVAEWMVNVGGVTEAPLLDAYGRLYVVQSRLLSAIQTSATGLDYSDWPAEYFDSQNTARSTLLDQDGDGLADRWELEQGLDPADATDAEIDADGDGLTAAQEFAQRTSDLSVDSDGDGVNDDLDPFPSNGNESVDTDGDLIGNNADEDDDGDGVGDNSDVFPLDPTETADSDGDGVGDNGDAFPQDSTETVDSDDDGVGDNSDVFPQDPTESIDSDGDGIGDNSDPLPNGDDADSDSDGMPDGYEHEHGLDINDSSDADADLDGDGRTNLEEYTGGFDIAVDDVDPELTIPADIVVASTGPETPVDLGVATATDILDGNLVPTADNTGPFVPGQHEVTWTVADAAGNTASGTQLVDVIPLASIAVAQTVQEGQAGSIEVSLNGSPVSYPVTVSYTVSGSAGMYEDHDLTDGSVVIESGLTASIDFATLPDEVFEGSETLVVTLTGAVNAVVGASAQHVVSITEENVAPTVAIALSQDTLPVAVAYADAGEVTLTASVEDVNPDDTHLFQWNIVDTQLVPTNATDEQVLRFDPAGLSGSVEVGVTVTDSAGATSSAQVLIRIDSSLPVLLAETDSDGDGVSDLDEGVADSDGDRIPDYLDPQDTDNMLPASDVDNYLQSAAGSKLVLGDATYTSGNSVSAMSVEEMEAYFDASLVHAAGYLLLNGIFDFEVRGIGVGESTQVVLPLTSAILPTARYVKYQPNVGWVDFVEDGANAVATAPGMQGVCPAPGDGSYQAGLNEGDFCVQLTIQDGGPNDADGVANGVVVDPSAVATMELPAPVVTASNNTLEKTAFQSGDGEQTVLDFALQSDSTDAELVAFTFDAAGDVDDAQQVGEVKLYLDANTNGVAEASELIGTGNFAEDDGELTITLDAPYQLPVGESRFLVTYQL</sequence>
<dbReference type="SUPFAM" id="SSF50998">
    <property type="entry name" value="Quinoprotein alcohol dehydrogenase-like"/>
    <property type="match status" value="1"/>
</dbReference>
<feature type="compositionally biased region" description="Acidic residues" evidence="5">
    <location>
        <begin position="2975"/>
        <end position="2984"/>
    </location>
</feature>
<feature type="compositionally biased region" description="Acidic residues" evidence="5">
    <location>
        <begin position="2360"/>
        <end position="2370"/>
    </location>
</feature>
<dbReference type="Gene3D" id="4.10.1080.10">
    <property type="entry name" value="TSP type-3 repeat"/>
    <property type="match status" value="1"/>
</dbReference>
<keyword evidence="8" id="KW-1185">Reference proteome</keyword>
<feature type="domain" description="Pyrrolo-quinoline quinone repeat" evidence="6">
    <location>
        <begin position="2597"/>
        <end position="2741"/>
    </location>
</feature>
<proteinExistence type="predicted"/>
<dbReference type="InterPro" id="IPR002372">
    <property type="entry name" value="PQQ_rpt_dom"/>
</dbReference>
<feature type="region of interest" description="Disordered" evidence="5">
    <location>
        <begin position="2828"/>
        <end position="2990"/>
    </location>
</feature>
<evidence type="ECO:0000256" key="5">
    <source>
        <dbReference type="SAM" id="MobiDB-lite"/>
    </source>
</evidence>
<dbReference type="EMBL" id="CP118605">
    <property type="protein sequence ID" value="WGL15030.1"/>
    <property type="molecule type" value="Genomic_DNA"/>
</dbReference>
<reference evidence="7 8" key="1">
    <citation type="submission" date="2023-02" db="EMBL/GenBank/DDBJ databases">
        <title>Description and genomic characterization of Microbulbifer bruguierae sp. nov., isolated from the sediment of mangrove plant Bruguiera sexangula.</title>
        <authorList>
            <person name="Long M."/>
        </authorList>
    </citation>
    <scope>NUCLEOTIDE SEQUENCE [LARGE SCALE GENOMIC DNA]</scope>
    <source>
        <strain evidence="7 8">H12</strain>
    </source>
</reference>
<feature type="compositionally biased region" description="Acidic residues" evidence="5">
    <location>
        <begin position="2910"/>
        <end position="2919"/>
    </location>
</feature>
<dbReference type="NCBIfam" id="NF041766">
    <property type="entry name" value="choice_anch_U"/>
    <property type="match status" value="1"/>
</dbReference>
<dbReference type="InterPro" id="IPR053784">
    <property type="entry name" value="Choice_anch_U_dom"/>
</dbReference>
<gene>
    <name evidence="7" type="ORF">PVT68_09580</name>
</gene>
<evidence type="ECO:0000313" key="8">
    <source>
        <dbReference type="Proteomes" id="UP001236500"/>
    </source>
</evidence>
<dbReference type="InterPro" id="IPR013783">
    <property type="entry name" value="Ig-like_fold"/>
</dbReference>
<evidence type="ECO:0000256" key="2">
    <source>
        <dbReference type="ARBA" id="ARBA00022525"/>
    </source>
</evidence>
<dbReference type="PANTHER" id="PTHR37467">
    <property type="entry name" value="EXPORTED CALCIUM-BINDING GLYCOPROTEIN-RELATED"/>
    <property type="match status" value="1"/>
</dbReference>
<feature type="compositionally biased region" description="Acidic residues" evidence="5">
    <location>
        <begin position="2336"/>
        <end position="2348"/>
    </location>
</feature>
<accession>A0ABY8N813</accession>
<dbReference type="SUPFAM" id="SSF141072">
    <property type="entry name" value="CalX-like"/>
    <property type="match status" value="1"/>
</dbReference>
<organism evidence="7 8">
    <name type="scientific">Microbulbifer bruguierae</name>
    <dbReference type="NCBI Taxonomy" id="3029061"/>
    <lineage>
        <taxon>Bacteria</taxon>
        <taxon>Pseudomonadati</taxon>
        <taxon>Pseudomonadota</taxon>
        <taxon>Gammaproteobacteria</taxon>
        <taxon>Cellvibrionales</taxon>
        <taxon>Microbulbiferaceae</taxon>
        <taxon>Microbulbifer</taxon>
    </lineage>
</organism>
<dbReference type="InterPro" id="IPR059100">
    <property type="entry name" value="TSP3_bac"/>
</dbReference>
<feature type="compositionally biased region" description="Acidic residues" evidence="5">
    <location>
        <begin position="2833"/>
        <end position="2845"/>
    </location>
</feature>
<dbReference type="InterPro" id="IPR015943">
    <property type="entry name" value="WD40/YVTN_repeat-like_dom_sf"/>
</dbReference>
<feature type="region of interest" description="Disordered" evidence="5">
    <location>
        <begin position="2297"/>
        <end position="2384"/>
    </location>
</feature>
<keyword evidence="4" id="KW-0106">Calcium</keyword>
<comment type="subcellular location">
    <subcellularLocation>
        <location evidence="1">Secreted</location>
    </subcellularLocation>
</comment>
<keyword evidence="3" id="KW-0732">Signal</keyword>
<dbReference type="InterPro" id="IPR018391">
    <property type="entry name" value="PQQ_b-propeller_rpt"/>
</dbReference>
<dbReference type="InterPro" id="IPR053180">
    <property type="entry name" value="Ca-binding_acidic-repeat"/>
</dbReference>
<evidence type="ECO:0000313" key="7">
    <source>
        <dbReference type="EMBL" id="WGL15030.1"/>
    </source>
</evidence>
<dbReference type="Proteomes" id="UP001236500">
    <property type="component" value="Chromosome"/>
</dbReference>
<feature type="compositionally biased region" description="Acidic residues" evidence="5">
    <location>
        <begin position="3293"/>
        <end position="3310"/>
    </location>
</feature>
<dbReference type="Pfam" id="PF13360">
    <property type="entry name" value="PQQ_2"/>
    <property type="match status" value="2"/>
</dbReference>
<feature type="region of interest" description="Disordered" evidence="5">
    <location>
        <begin position="3293"/>
        <end position="3316"/>
    </location>
</feature>
<dbReference type="SUPFAM" id="SSF103647">
    <property type="entry name" value="TSP type-3 repeat"/>
    <property type="match status" value="1"/>
</dbReference>
<evidence type="ECO:0000256" key="1">
    <source>
        <dbReference type="ARBA" id="ARBA00004613"/>
    </source>
</evidence>